<gene>
    <name evidence="1" type="ORF">METZ01_LOCUS474072</name>
</gene>
<evidence type="ECO:0000313" key="1">
    <source>
        <dbReference type="EMBL" id="SVE21218.1"/>
    </source>
</evidence>
<dbReference type="AlphaFoldDB" id="A0A383BPD0"/>
<dbReference type="EMBL" id="UINC01201744">
    <property type="protein sequence ID" value="SVE21218.1"/>
    <property type="molecule type" value="Genomic_DNA"/>
</dbReference>
<accession>A0A383BPD0</accession>
<name>A0A383BPD0_9ZZZZ</name>
<feature type="non-terminal residue" evidence="1">
    <location>
        <position position="1"/>
    </location>
</feature>
<sequence>VLGRQVRQARAAVGAGLADLLKRPES</sequence>
<organism evidence="1">
    <name type="scientific">marine metagenome</name>
    <dbReference type="NCBI Taxonomy" id="408172"/>
    <lineage>
        <taxon>unclassified sequences</taxon>
        <taxon>metagenomes</taxon>
        <taxon>ecological metagenomes</taxon>
    </lineage>
</organism>
<reference evidence="1" key="1">
    <citation type="submission" date="2018-05" db="EMBL/GenBank/DDBJ databases">
        <authorList>
            <person name="Lanie J.A."/>
            <person name="Ng W.-L."/>
            <person name="Kazmierczak K.M."/>
            <person name="Andrzejewski T.M."/>
            <person name="Davidsen T.M."/>
            <person name="Wayne K.J."/>
            <person name="Tettelin H."/>
            <person name="Glass J.I."/>
            <person name="Rusch D."/>
            <person name="Podicherti R."/>
            <person name="Tsui H.-C.T."/>
            <person name="Winkler M.E."/>
        </authorList>
    </citation>
    <scope>NUCLEOTIDE SEQUENCE</scope>
</reference>
<protein>
    <submittedName>
        <fullName evidence="1">Uncharacterized protein</fullName>
    </submittedName>
</protein>
<proteinExistence type="predicted"/>